<evidence type="ECO:0000256" key="4">
    <source>
        <dbReference type="ARBA" id="ARBA00022989"/>
    </source>
</evidence>
<dbReference type="AlphaFoldDB" id="A0A6J4TEX0"/>
<keyword evidence="4 6" id="KW-1133">Transmembrane helix</keyword>
<feature type="transmembrane region" description="Helical" evidence="6">
    <location>
        <begin position="156"/>
        <end position="176"/>
    </location>
</feature>
<proteinExistence type="inferred from homology"/>
<feature type="transmembrane region" description="Helical" evidence="6">
    <location>
        <begin position="250"/>
        <end position="269"/>
    </location>
</feature>
<feature type="domain" description="EamA" evidence="7">
    <location>
        <begin position="12"/>
        <end position="143"/>
    </location>
</feature>
<feature type="transmembrane region" description="Helical" evidence="6">
    <location>
        <begin position="75"/>
        <end position="94"/>
    </location>
</feature>
<dbReference type="InterPro" id="IPR037185">
    <property type="entry name" value="EmrE-like"/>
</dbReference>
<name>A0A6J4TEX0_9SPHN</name>
<protein>
    <submittedName>
        <fullName evidence="8">Permease of the drug/metabolite transporter (DMT) superfamily</fullName>
    </submittedName>
</protein>
<feature type="transmembrane region" description="Helical" evidence="6">
    <location>
        <begin position="42"/>
        <end position="63"/>
    </location>
</feature>
<feature type="domain" description="EamA" evidence="7">
    <location>
        <begin position="157"/>
        <end position="292"/>
    </location>
</feature>
<feature type="transmembrane region" description="Helical" evidence="6">
    <location>
        <begin position="100"/>
        <end position="119"/>
    </location>
</feature>
<feature type="transmembrane region" description="Helical" evidence="6">
    <location>
        <begin position="215"/>
        <end position="238"/>
    </location>
</feature>
<dbReference type="InterPro" id="IPR050638">
    <property type="entry name" value="AA-Vitamin_Transporters"/>
</dbReference>
<evidence type="ECO:0000313" key="8">
    <source>
        <dbReference type="EMBL" id="CAA9521576.1"/>
    </source>
</evidence>
<organism evidence="8">
    <name type="scientific">uncultured Sphingomonadaceae bacterium</name>
    <dbReference type="NCBI Taxonomy" id="169976"/>
    <lineage>
        <taxon>Bacteria</taxon>
        <taxon>Pseudomonadati</taxon>
        <taxon>Pseudomonadota</taxon>
        <taxon>Alphaproteobacteria</taxon>
        <taxon>Sphingomonadales</taxon>
        <taxon>Sphingomonadaceae</taxon>
        <taxon>environmental samples</taxon>
    </lineage>
</organism>
<comment type="similarity">
    <text evidence="2">Belongs to the EamA transporter family.</text>
</comment>
<feature type="transmembrane region" description="Helical" evidence="6">
    <location>
        <begin position="188"/>
        <end position="209"/>
    </location>
</feature>
<gene>
    <name evidence="8" type="ORF">AVDCRST_MAG91-2238</name>
</gene>
<dbReference type="EMBL" id="CADCVX010000408">
    <property type="protein sequence ID" value="CAA9521576.1"/>
    <property type="molecule type" value="Genomic_DNA"/>
</dbReference>
<evidence type="ECO:0000256" key="6">
    <source>
        <dbReference type="SAM" id="Phobius"/>
    </source>
</evidence>
<sequence>MNSRKAIDGTALTTMVVLCAIWGTQQVVIKLAEPFMSSLLQVGLRSAVAAVLMFIIILVRGQYRELNGSTWRPGLVVGMLFGLEFILFAAGLQFTSASHISIFLYTAPIFAALGLHLTLPEERLAPVQWLGIIVATAGIVLTFAGRGDAPAGDRAWIGDCLGIAAGGAWGATTLVVRTSRLTSTPPAVTLWYQLACGGVMATATAVALGQTTFTLSSTLVASLAYQTVVISVASYLAWFTLMRRYLASRLGVLTLLTPVFGIAFSVAVLGDRLTAPFILGTLVILAGIIMVNGRDLLVRRTSPGSAVV</sequence>
<dbReference type="InterPro" id="IPR000620">
    <property type="entry name" value="EamA_dom"/>
</dbReference>
<dbReference type="PANTHER" id="PTHR32322:SF2">
    <property type="entry name" value="EAMA DOMAIN-CONTAINING PROTEIN"/>
    <property type="match status" value="1"/>
</dbReference>
<dbReference type="SUPFAM" id="SSF103481">
    <property type="entry name" value="Multidrug resistance efflux transporter EmrE"/>
    <property type="match status" value="2"/>
</dbReference>
<accession>A0A6J4TEX0</accession>
<evidence type="ECO:0000259" key="7">
    <source>
        <dbReference type="Pfam" id="PF00892"/>
    </source>
</evidence>
<comment type="subcellular location">
    <subcellularLocation>
        <location evidence="1">Membrane</location>
        <topology evidence="1">Multi-pass membrane protein</topology>
    </subcellularLocation>
</comment>
<evidence type="ECO:0000256" key="2">
    <source>
        <dbReference type="ARBA" id="ARBA00007362"/>
    </source>
</evidence>
<dbReference type="Pfam" id="PF00892">
    <property type="entry name" value="EamA"/>
    <property type="match status" value="2"/>
</dbReference>
<reference evidence="8" key="1">
    <citation type="submission" date="2020-02" db="EMBL/GenBank/DDBJ databases">
        <authorList>
            <person name="Meier V. D."/>
        </authorList>
    </citation>
    <scope>NUCLEOTIDE SEQUENCE</scope>
    <source>
        <strain evidence="8">AVDCRST_MAG91</strain>
    </source>
</reference>
<evidence type="ECO:0000256" key="1">
    <source>
        <dbReference type="ARBA" id="ARBA00004141"/>
    </source>
</evidence>
<evidence type="ECO:0000256" key="3">
    <source>
        <dbReference type="ARBA" id="ARBA00022692"/>
    </source>
</evidence>
<feature type="transmembrane region" description="Helical" evidence="6">
    <location>
        <begin position="126"/>
        <end position="144"/>
    </location>
</feature>
<feature type="transmembrane region" description="Helical" evidence="6">
    <location>
        <begin position="275"/>
        <end position="293"/>
    </location>
</feature>
<dbReference type="PANTHER" id="PTHR32322">
    <property type="entry name" value="INNER MEMBRANE TRANSPORTER"/>
    <property type="match status" value="1"/>
</dbReference>
<evidence type="ECO:0000256" key="5">
    <source>
        <dbReference type="ARBA" id="ARBA00023136"/>
    </source>
</evidence>
<dbReference type="GO" id="GO:0016020">
    <property type="term" value="C:membrane"/>
    <property type="evidence" value="ECO:0007669"/>
    <property type="project" value="UniProtKB-SubCell"/>
</dbReference>
<keyword evidence="5 6" id="KW-0472">Membrane</keyword>
<keyword evidence="3 6" id="KW-0812">Transmembrane</keyword>